<evidence type="ECO:0000313" key="1">
    <source>
        <dbReference type="EMBL" id="TKC90163.1"/>
    </source>
</evidence>
<keyword evidence="2" id="KW-1185">Reference proteome</keyword>
<reference evidence="1 2" key="1">
    <citation type="submission" date="2019-04" db="EMBL/GenBank/DDBJ databases">
        <title>Trinickia sp. 7GSK02, isolated from subtropical forest soil.</title>
        <authorList>
            <person name="Gao Z.-H."/>
            <person name="Qiu L.-H."/>
        </authorList>
    </citation>
    <scope>NUCLEOTIDE SEQUENCE [LARGE SCALE GENOMIC DNA]</scope>
    <source>
        <strain evidence="1 2">7GSK02</strain>
    </source>
</reference>
<accession>A0A4U1I9L0</accession>
<dbReference type="AlphaFoldDB" id="A0A4U1I9L0"/>
<dbReference type="EMBL" id="SWJE01000004">
    <property type="protein sequence ID" value="TKC90163.1"/>
    <property type="molecule type" value="Genomic_DNA"/>
</dbReference>
<comment type="caution">
    <text evidence="1">The sequence shown here is derived from an EMBL/GenBank/DDBJ whole genome shotgun (WGS) entry which is preliminary data.</text>
</comment>
<sequence>MNYYDVEQYRPATMQCVLQSAVHYRVPADVLLAIGQWEAGTEGSAIPNTNGTYDLGRAGINTIHLADLRRYGVDPVVAVHALRFDGCYNYAMAAYLLQRSLSGCRQDYWTCVANYHSVTPRYNMVYQQRIRPLAEEWAAYLKQHYRVWGFEQ</sequence>
<gene>
    <name evidence="1" type="ORF">FAZ69_08420</name>
</gene>
<organism evidence="1 2">
    <name type="scientific">Trinickia terrae</name>
    <dbReference type="NCBI Taxonomy" id="2571161"/>
    <lineage>
        <taxon>Bacteria</taxon>
        <taxon>Pseudomonadati</taxon>
        <taxon>Pseudomonadota</taxon>
        <taxon>Betaproteobacteria</taxon>
        <taxon>Burkholderiales</taxon>
        <taxon>Burkholderiaceae</taxon>
        <taxon>Trinickia</taxon>
    </lineage>
</organism>
<protein>
    <submittedName>
        <fullName evidence="1">Lytic transglycosylase, catalytic</fullName>
    </submittedName>
</protein>
<dbReference type="InterPro" id="IPR023346">
    <property type="entry name" value="Lysozyme-like_dom_sf"/>
</dbReference>
<proteinExistence type="predicted"/>
<evidence type="ECO:0000313" key="2">
    <source>
        <dbReference type="Proteomes" id="UP000305539"/>
    </source>
</evidence>
<dbReference type="RefSeq" id="WP_136893493.1">
    <property type="nucleotide sequence ID" value="NZ_SWJE01000004.1"/>
</dbReference>
<dbReference type="CDD" id="cd13400">
    <property type="entry name" value="LT_IagB-like"/>
    <property type="match status" value="1"/>
</dbReference>
<dbReference type="SUPFAM" id="SSF53955">
    <property type="entry name" value="Lysozyme-like"/>
    <property type="match status" value="1"/>
</dbReference>
<name>A0A4U1I9L0_9BURK</name>
<dbReference type="OrthoDB" id="9808681at2"/>
<dbReference type="Proteomes" id="UP000305539">
    <property type="component" value="Unassembled WGS sequence"/>
</dbReference>